<dbReference type="Pfam" id="PF13926">
    <property type="entry name" value="DUF4211"/>
    <property type="match status" value="1"/>
</dbReference>
<dbReference type="GeneTree" id="ENSGT00390000004986"/>
<dbReference type="RefSeq" id="XP_028840689.1">
    <property type="nucleotide sequence ID" value="XM_028984856.1"/>
</dbReference>
<protein>
    <recommendedName>
        <fullName evidence="2">DUF4211 domain-containing protein</fullName>
    </recommendedName>
</protein>
<organism evidence="3 4">
    <name type="scientific">Denticeps clupeoides</name>
    <name type="common">denticle herring</name>
    <dbReference type="NCBI Taxonomy" id="299321"/>
    <lineage>
        <taxon>Eukaryota</taxon>
        <taxon>Metazoa</taxon>
        <taxon>Chordata</taxon>
        <taxon>Craniata</taxon>
        <taxon>Vertebrata</taxon>
        <taxon>Euteleostomi</taxon>
        <taxon>Actinopterygii</taxon>
        <taxon>Neopterygii</taxon>
        <taxon>Teleostei</taxon>
        <taxon>Clupei</taxon>
        <taxon>Clupeiformes</taxon>
        <taxon>Denticipitoidei</taxon>
        <taxon>Denticipitidae</taxon>
        <taxon>Denticeps</taxon>
    </lineage>
</organism>
<feature type="compositionally biased region" description="Basic residues" evidence="1">
    <location>
        <begin position="1"/>
        <end position="11"/>
    </location>
</feature>
<evidence type="ECO:0000259" key="2">
    <source>
        <dbReference type="Pfam" id="PF13926"/>
    </source>
</evidence>
<dbReference type="PANTHER" id="PTHR14689">
    <property type="entry name" value="PHORBOL-ESTER_DAG-TYPE DOMAIN-CONTAINING PROTEIN"/>
    <property type="match status" value="1"/>
</dbReference>
<dbReference type="Proteomes" id="UP000694580">
    <property type="component" value="Chromosome 6"/>
</dbReference>
<dbReference type="AlphaFoldDB" id="A0AAY4EAT2"/>
<name>A0AAY4EAT2_9TELE</name>
<feature type="region of interest" description="Disordered" evidence="1">
    <location>
        <begin position="1"/>
        <end position="230"/>
    </location>
</feature>
<feature type="compositionally biased region" description="Basic and acidic residues" evidence="1">
    <location>
        <begin position="214"/>
        <end position="230"/>
    </location>
</feature>
<dbReference type="GeneID" id="114793138"/>
<feature type="domain" description="DUF4211" evidence="2">
    <location>
        <begin position="228"/>
        <end position="375"/>
    </location>
</feature>
<dbReference type="InterPro" id="IPR025451">
    <property type="entry name" value="DUF4211"/>
</dbReference>
<evidence type="ECO:0000313" key="3">
    <source>
        <dbReference type="Ensembl" id="ENSDCDP00010054096.1"/>
    </source>
</evidence>
<dbReference type="GO" id="GO:0005634">
    <property type="term" value="C:nucleus"/>
    <property type="evidence" value="ECO:0007669"/>
    <property type="project" value="TreeGrafter"/>
</dbReference>
<proteinExistence type="predicted"/>
<accession>A0AAY4EAT2</accession>
<gene>
    <name evidence="3" type="primary">CCDC82</name>
</gene>
<keyword evidence="4" id="KW-1185">Reference proteome</keyword>
<evidence type="ECO:0000256" key="1">
    <source>
        <dbReference type="SAM" id="MobiDB-lite"/>
    </source>
</evidence>
<reference evidence="3 4" key="1">
    <citation type="submission" date="2020-06" db="EMBL/GenBank/DDBJ databases">
        <authorList>
            <consortium name="Wellcome Sanger Institute Data Sharing"/>
        </authorList>
    </citation>
    <scope>NUCLEOTIDE SEQUENCE [LARGE SCALE GENOMIC DNA]</scope>
</reference>
<sequence>MFKNWGKRRKYVTAPKRVDRFKTRQPFLDDTDEESLASTTSVSSESDFQSDSSGSESSDDGARKRTSSAAGSSDSDGRVAARTRRKRSSAGAAALDDSSSSGSDSPPVRKAAQRKRLRLEQRPSDSDAEAEAAERKRDAQAKRKERRDKLLELSRRRKSGAGRRPVRRKPQGSDKTEDVQDEDEPKPDAKENQEKDSEDDDGGEEDDGPSVVRSSEEERLNDSDSLKDFIVDDNDQKGKEEGEEGPAQDVLSQLPPEFITGSQLTHFHVVVKALLINALDDNFLKSLYSGERTKRYAEEMKSSLHYFDERLVLPRLENLKQRSRWKERFKERVECYPEVRITATGRGHGCEACELDRNGRYLVRLSGQLYHSSTLQQDQFMPDDVQSFHVGSVCASRAEVYHALKHFKYHLFTSCRTAMEEQSKKLDNKERDEEEPPVKDTVKKVFAVLQENGWIDKQYETFQEHLNNADFFQEEKLD</sequence>
<feature type="compositionally biased region" description="Low complexity" evidence="1">
    <location>
        <begin position="36"/>
        <end position="56"/>
    </location>
</feature>
<dbReference type="PANTHER" id="PTHR14689:SF0">
    <property type="entry name" value="COILED-COIL DOMAIN-CONTAINING PROTEIN 82"/>
    <property type="match status" value="1"/>
</dbReference>
<feature type="compositionally biased region" description="Acidic residues" evidence="1">
    <location>
        <begin position="196"/>
        <end position="208"/>
    </location>
</feature>
<feature type="compositionally biased region" description="Basic and acidic residues" evidence="1">
    <location>
        <begin position="132"/>
        <end position="154"/>
    </location>
</feature>
<feature type="compositionally biased region" description="Basic and acidic residues" evidence="1">
    <location>
        <begin position="186"/>
        <end position="195"/>
    </location>
</feature>
<feature type="compositionally biased region" description="Low complexity" evidence="1">
    <location>
        <begin position="89"/>
        <end position="105"/>
    </location>
</feature>
<dbReference type="Ensembl" id="ENSDCDT00010064633.1">
    <property type="protein sequence ID" value="ENSDCDP00010054096.1"/>
    <property type="gene ID" value="ENSDCDG00010031296.1"/>
</dbReference>
<reference evidence="3" key="3">
    <citation type="submission" date="2025-09" db="UniProtKB">
        <authorList>
            <consortium name="Ensembl"/>
        </authorList>
    </citation>
    <scope>IDENTIFICATION</scope>
</reference>
<reference evidence="3" key="2">
    <citation type="submission" date="2025-08" db="UniProtKB">
        <authorList>
            <consortium name="Ensembl"/>
        </authorList>
    </citation>
    <scope>IDENTIFICATION</scope>
</reference>
<feature type="compositionally biased region" description="Basic residues" evidence="1">
    <location>
        <begin position="155"/>
        <end position="170"/>
    </location>
</feature>
<evidence type="ECO:0000313" key="4">
    <source>
        <dbReference type="Proteomes" id="UP000694580"/>
    </source>
</evidence>